<dbReference type="EMBL" id="JAJSOF020000011">
    <property type="protein sequence ID" value="KAJ4445314.1"/>
    <property type="molecule type" value="Genomic_DNA"/>
</dbReference>
<comment type="caution">
    <text evidence="1">The sequence shown here is derived from an EMBL/GenBank/DDBJ whole genome shotgun (WGS) entry which is preliminary data.</text>
</comment>
<gene>
    <name evidence="1" type="ORF">ANN_07119</name>
</gene>
<evidence type="ECO:0000313" key="2">
    <source>
        <dbReference type="Proteomes" id="UP001148838"/>
    </source>
</evidence>
<accession>A0ABQ8TFH7</accession>
<organism evidence="1 2">
    <name type="scientific">Periplaneta americana</name>
    <name type="common">American cockroach</name>
    <name type="synonym">Blatta americana</name>
    <dbReference type="NCBI Taxonomy" id="6978"/>
    <lineage>
        <taxon>Eukaryota</taxon>
        <taxon>Metazoa</taxon>
        <taxon>Ecdysozoa</taxon>
        <taxon>Arthropoda</taxon>
        <taxon>Hexapoda</taxon>
        <taxon>Insecta</taxon>
        <taxon>Pterygota</taxon>
        <taxon>Neoptera</taxon>
        <taxon>Polyneoptera</taxon>
        <taxon>Dictyoptera</taxon>
        <taxon>Blattodea</taxon>
        <taxon>Blattoidea</taxon>
        <taxon>Blattidae</taxon>
        <taxon>Blattinae</taxon>
        <taxon>Periplaneta</taxon>
    </lineage>
</organism>
<protein>
    <recommendedName>
        <fullName evidence="3">DUF4817 domain-containing protein</fullName>
    </recommendedName>
</protein>
<dbReference type="Proteomes" id="UP001148838">
    <property type="component" value="Unassembled WGS sequence"/>
</dbReference>
<name>A0ABQ8TFH7_PERAM</name>
<evidence type="ECO:0000313" key="1">
    <source>
        <dbReference type="EMBL" id="KAJ4445314.1"/>
    </source>
</evidence>
<evidence type="ECO:0008006" key="3">
    <source>
        <dbReference type="Google" id="ProtNLM"/>
    </source>
</evidence>
<keyword evidence="2" id="KW-1185">Reference proteome</keyword>
<proteinExistence type="predicted"/>
<sequence length="438" mass="51263">MIFWVTAPSITATQRAYQREFGVRNPPKRNTMGLGQIGNNWISDVHCAKSCHIVHHMVHRWSMVPFIRLCDDRIISRNLWPPRSPDLTTPDNICYRASQAEEGLTARELVNSERFLTQVGGQPFNHSRQVFTPRSRRLQEKYKRQKFENIEKILKDKVFDIKDAEESGPSSSPDSEILSQLQENFQNSGLYFHKNDAETDRKRKRNWLGHWLRRNCLLKDALEGMVNGRRVRGRRRYQMIDDIKIYGSYEETKRKADNRKDWRKLSLHLNHQSLENRDPGVAMTLKRKTARIPKVFIQLPNVPSPALPRKFHVQLDVYAVLRYWNDVVWSTPSYDHLCPRERFGTQFDRRLSEPSDNTGSFSSEKNHVTLETEIGTFQCSASSYDERVMGRRKFSPAPRFEPGFSALRADALSTKPHRIPPRRRTEWSQIKFQLLGSL</sequence>
<reference evidence="1 2" key="1">
    <citation type="journal article" date="2022" name="Allergy">
        <title>Genome assembly and annotation of Periplaneta americana reveal a comprehensive cockroach allergen profile.</title>
        <authorList>
            <person name="Wang L."/>
            <person name="Xiong Q."/>
            <person name="Saelim N."/>
            <person name="Wang L."/>
            <person name="Nong W."/>
            <person name="Wan A.T."/>
            <person name="Shi M."/>
            <person name="Liu X."/>
            <person name="Cao Q."/>
            <person name="Hui J.H.L."/>
            <person name="Sookrung N."/>
            <person name="Leung T.F."/>
            <person name="Tungtrongchitr A."/>
            <person name="Tsui S.K.W."/>
        </authorList>
    </citation>
    <scope>NUCLEOTIDE SEQUENCE [LARGE SCALE GENOMIC DNA]</scope>
    <source>
        <strain evidence="1">PWHHKU_190912</strain>
    </source>
</reference>